<dbReference type="STRING" id="27342.A0A0H2SA70"/>
<feature type="compositionally biased region" description="Low complexity" evidence="1">
    <location>
        <begin position="633"/>
        <end position="650"/>
    </location>
</feature>
<reference evidence="2 3" key="1">
    <citation type="submission" date="2015-04" db="EMBL/GenBank/DDBJ databases">
        <title>Complete genome sequence of Schizopora paradoxa KUC8140, a cosmopolitan wood degrader in East Asia.</title>
        <authorList>
            <consortium name="DOE Joint Genome Institute"/>
            <person name="Min B."/>
            <person name="Park H."/>
            <person name="Jang Y."/>
            <person name="Kim J.-J."/>
            <person name="Kim K.H."/>
            <person name="Pangilinan J."/>
            <person name="Lipzen A."/>
            <person name="Riley R."/>
            <person name="Grigoriev I.V."/>
            <person name="Spatafora J.W."/>
            <person name="Choi I.-G."/>
        </authorList>
    </citation>
    <scope>NUCLEOTIDE SEQUENCE [LARGE SCALE GENOMIC DNA]</scope>
    <source>
        <strain evidence="2 3">KUC8140</strain>
    </source>
</reference>
<proteinExistence type="predicted"/>
<protein>
    <submittedName>
        <fullName evidence="2">Uncharacterized protein</fullName>
    </submittedName>
</protein>
<dbReference type="EMBL" id="KQ085893">
    <property type="protein sequence ID" value="KLO18603.1"/>
    <property type="molecule type" value="Genomic_DNA"/>
</dbReference>
<feature type="region of interest" description="Disordered" evidence="1">
    <location>
        <begin position="165"/>
        <end position="383"/>
    </location>
</feature>
<feature type="region of interest" description="Disordered" evidence="1">
    <location>
        <begin position="784"/>
        <end position="805"/>
    </location>
</feature>
<organism evidence="2 3">
    <name type="scientific">Schizopora paradoxa</name>
    <dbReference type="NCBI Taxonomy" id="27342"/>
    <lineage>
        <taxon>Eukaryota</taxon>
        <taxon>Fungi</taxon>
        <taxon>Dikarya</taxon>
        <taxon>Basidiomycota</taxon>
        <taxon>Agaricomycotina</taxon>
        <taxon>Agaricomycetes</taxon>
        <taxon>Hymenochaetales</taxon>
        <taxon>Schizoporaceae</taxon>
        <taxon>Schizopora</taxon>
    </lineage>
</organism>
<gene>
    <name evidence="2" type="ORF">SCHPADRAFT_116308</name>
</gene>
<feature type="compositionally biased region" description="Basic and acidic residues" evidence="1">
    <location>
        <begin position="784"/>
        <end position="793"/>
    </location>
</feature>
<feature type="region of interest" description="Disordered" evidence="1">
    <location>
        <begin position="420"/>
        <end position="691"/>
    </location>
</feature>
<feature type="compositionally biased region" description="Polar residues" evidence="1">
    <location>
        <begin position="296"/>
        <end position="323"/>
    </location>
</feature>
<name>A0A0H2SA70_9AGAM</name>
<dbReference type="InParanoid" id="A0A0H2SA70"/>
<feature type="compositionally biased region" description="Low complexity" evidence="1">
    <location>
        <begin position="666"/>
        <end position="677"/>
    </location>
</feature>
<evidence type="ECO:0000313" key="3">
    <source>
        <dbReference type="Proteomes" id="UP000053477"/>
    </source>
</evidence>
<feature type="compositionally biased region" description="Low complexity" evidence="1">
    <location>
        <begin position="531"/>
        <end position="581"/>
    </location>
</feature>
<feature type="compositionally biased region" description="Basic and acidic residues" evidence="1">
    <location>
        <begin position="218"/>
        <end position="227"/>
    </location>
</feature>
<feature type="compositionally biased region" description="Polar residues" evidence="1">
    <location>
        <begin position="795"/>
        <end position="805"/>
    </location>
</feature>
<feature type="compositionally biased region" description="Polar residues" evidence="1">
    <location>
        <begin position="356"/>
        <end position="366"/>
    </location>
</feature>
<sequence>MERDTVAEHIEAGWCVVHYSHLCAIPTFVLSEPSSAIADRIVRAIDNPSPPPKALRMSITPRRTSRLANELKFPSIETDEEDEVDSSLGAQLPRLAAFSPTQDGMTYERSPAPQITLNAPEDNPTDLISFDKTVVLSSPPVDAPVIHSPSPRSLTVSMPSVDDLLCSSPLNEDDNKAERSETLELPERSSPIPRRRSPRLSVLPSQSAIPPQQLLDPSRARTPERSRSRSPTGKKRLRNGDDKSMGNWSSAESGSDDERSRSVSPSPGKRRSKKRIKVDEDNDASSKDIKLGESLSPESAQILSSLMTPKVTTASPVMENTTPDRLPPATDWEATPVPESISVKIPKSPSPVHEPTPTQQQFSSVQRPPPGAIIHNPTTPIRGGLGTRTLLSAGSPVKLTLTPAAENPNRTPARRVPVFTAQDQSSSSGQPSLPPGSRALAPGVMYTPVFSRPPIDSPSRSPARRIPVTEAMSSDVHKRPRSPSFQVQRPPVPVPAASLTENGVETPKQPETISDDIDMNDTIIIPRKFPSTSSSSNSSIGSSRSVSSGPSKEPPSIAAPSISAIPSPSKKSISGSSQSDSRIPRIGAAPKTALLARSSRLPMPSTRTFKTGPAPTKLPPSRQPDKQPVPLRSGSSSGSDDQGSSSGPSQVKAIKKPTAVPTSRINPPAVGNVPANAAHKRKRIEKTSPPRTVVKMRQVVPGMFGGPVKAASTNVNGNTTKLLAKGDRSSSSPAKAQIPRGPVKVREVVKGTLQDYELRNETSTRMEAALNEAAVARAKEAEARKVAEAEVSRPSHGSSAFNATT</sequence>
<feature type="compositionally biased region" description="Basic and acidic residues" evidence="1">
    <location>
        <begin position="173"/>
        <end position="187"/>
    </location>
</feature>
<evidence type="ECO:0000313" key="2">
    <source>
        <dbReference type="EMBL" id="KLO18603.1"/>
    </source>
</evidence>
<dbReference type="Proteomes" id="UP000053477">
    <property type="component" value="Unassembled WGS sequence"/>
</dbReference>
<feature type="compositionally biased region" description="Low complexity" evidence="1">
    <location>
        <begin position="452"/>
        <end position="466"/>
    </location>
</feature>
<feature type="compositionally biased region" description="Low complexity" evidence="1">
    <location>
        <begin position="424"/>
        <end position="437"/>
    </location>
</feature>
<keyword evidence="3" id="KW-1185">Reference proteome</keyword>
<dbReference type="AlphaFoldDB" id="A0A0H2SA70"/>
<feature type="compositionally biased region" description="Low complexity" evidence="1">
    <location>
        <begin position="338"/>
        <end position="347"/>
    </location>
</feature>
<dbReference type="OrthoDB" id="2148418at2759"/>
<evidence type="ECO:0000256" key="1">
    <source>
        <dbReference type="SAM" id="MobiDB-lite"/>
    </source>
</evidence>
<accession>A0A0H2SA70</accession>